<keyword evidence="1" id="KW-0472">Membrane</keyword>
<evidence type="ECO:0000256" key="1">
    <source>
        <dbReference type="SAM" id="Phobius"/>
    </source>
</evidence>
<proteinExistence type="predicted"/>
<dbReference type="Gene3D" id="3.40.605.10">
    <property type="entry name" value="Aldehyde Dehydrogenase, Chain A, domain 1"/>
    <property type="match status" value="1"/>
</dbReference>
<feature type="transmembrane region" description="Helical" evidence="1">
    <location>
        <begin position="468"/>
        <end position="495"/>
    </location>
</feature>
<dbReference type="PANTHER" id="PTHR43111">
    <property type="entry name" value="ALDEHYDE DEHYDROGENASE B-RELATED"/>
    <property type="match status" value="1"/>
</dbReference>
<dbReference type="SUPFAM" id="SSF53720">
    <property type="entry name" value="ALDH-like"/>
    <property type="match status" value="1"/>
</dbReference>
<dbReference type="Proteomes" id="UP000053328">
    <property type="component" value="Unassembled WGS sequence"/>
</dbReference>
<dbReference type="AlphaFoldDB" id="A0A0D2AUD9"/>
<gene>
    <name evidence="2" type="ORF">PV08_11055</name>
</gene>
<dbReference type="PANTHER" id="PTHR43111:SF1">
    <property type="entry name" value="ALDEHYDE DEHYDROGENASE B-RELATED"/>
    <property type="match status" value="1"/>
</dbReference>
<evidence type="ECO:0000313" key="3">
    <source>
        <dbReference type="Proteomes" id="UP000053328"/>
    </source>
</evidence>
<dbReference type="InterPro" id="IPR016162">
    <property type="entry name" value="Ald_DH_N"/>
</dbReference>
<dbReference type="OrthoDB" id="5596991at2759"/>
<reference evidence="2 3" key="1">
    <citation type="submission" date="2015-01" db="EMBL/GenBank/DDBJ databases">
        <title>The Genome Sequence of Exophiala spinifera CBS89968.</title>
        <authorList>
            <consortium name="The Broad Institute Genomics Platform"/>
            <person name="Cuomo C."/>
            <person name="de Hoog S."/>
            <person name="Gorbushina A."/>
            <person name="Stielow B."/>
            <person name="Teixiera M."/>
            <person name="Abouelleil A."/>
            <person name="Chapman S.B."/>
            <person name="Priest M."/>
            <person name="Young S.K."/>
            <person name="Wortman J."/>
            <person name="Nusbaum C."/>
            <person name="Birren B."/>
        </authorList>
    </citation>
    <scope>NUCLEOTIDE SEQUENCE [LARGE SCALE GENOMIC DNA]</scope>
    <source>
        <strain evidence="2 3">CBS 89968</strain>
    </source>
</reference>
<dbReference type="HOGENOM" id="CLU_023881_0_0_1"/>
<keyword evidence="3" id="KW-1185">Reference proteome</keyword>
<dbReference type="RefSeq" id="XP_016230311.1">
    <property type="nucleotide sequence ID" value="XM_016385367.1"/>
</dbReference>
<dbReference type="InterPro" id="IPR016163">
    <property type="entry name" value="Ald_DH_C"/>
</dbReference>
<keyword evidence="1" id="KW-1133">Transmembrane helix</keyword>
<keyword evidence="1" id="KW-0812">Transmembrane</keyword>
<organism evidence="2 3">
    <name type="scientific">Exophiala spinifera</name>
    <dbReference type="NCBI Taxonomy" id="91928"/>
    <lineage>
        <taxon>Eukaryota</taxon>
        <taxon>Fungi</taxon>
        <taxon>Dikarya</taxon>
        <taxon>Ascomycota</taxon>
        <taxon>Pezizomycotina</taxon>
        <taxon>Eurotiomycetes</taxon>
        <taxon>Chaetothyriomycetidae</taxon>
        <taxon>Chaetothyriales</taxon>
        <taxon>Herpotrichiellaceae</taxon>
        <taxon>Exophiala</taxon>
    </lineage>
</organism>
<protein>
    <submittedName>
        <fullName evidence="2">Uncharacterized protein</fullName>
    </submittedName>
</protein>
<sequence>MSTELLRLQGAQTDGRTANVRYRQDQLQSLHAGLCLRAEDLCTAVAKDTGCTATEASMEFYTAMEGLRLHYDGLNFERELKNEYSVVDDPENANPNLSLGVGLVYIIPSNISPLNAAMAPLTAAIASGNCVALELQPTLRTLPALLGAVLLDALDNDTFAICKSRPDDLSMLKNGTLVDQTSSEAIIDGSVRVLKSPSESRTVAIVDRTADLDRAAKALVTARFSFCGRSYYAPDLVLVNEFIKKPFLEAVLREALPYLDDHEGQESPHRDISSLKKRMTQAAADGMADILSLGSRGSIVDIKSRSSWLLEGKVNLPILAILSVTSLEDAIDYSNLAKDYHPVTGRPYLASYVFANASTAKYLAQFINAQESFLNGIPPLLLVAPPKPLGGKLPQSPSQAYSPSMFQVLRQIHGTRQSAVGLSGFIEESSSKLIRVARNELLDAALQPLRQTGQAFQAREVGFFEQGILTGLVVFGGPVIIVFVGGAFAGARYLYKLLR</sequence>
<dbReference type="InterPro" id="IPR016161">
    <property type="entry name" value="Ald_DH/histidinol_DH"/>
</dbReference>
<evidence type="ECO:0000313" key="2">
    <source>
        <dbReference type="EMBL" id="KIW10095.1"/>
    </source>
</evidence>
<dbReference type="Gene3D" id="3.40.309.10">
    <property type="entry name" value="Aldehyde Dehydrogenase, Chain A, domain 2"/>
    <property type="match status" value="1"/>
</dbReference>
<name>A0A0D2AUD9_9EURO</name>
<dbReference type="GO" id="GO:0016620">
    <property type="term" value="F:oxidoreductase activity, acting on the aldehyde or oxo group of donors, NAD or NADP as acceptor"/>
    <property type="evidence" value="ECO:0007669"/>
    <property type="project" value="InterPro"/>
</dbReference>
<dbReference type="STRING" id="91928.A0A0D2AUD9"/>
<dbReference type="EMBL" id="KN847500">
    <property type="protein sequence ID" value="KIW10095.1"/>
    <property type="molecule type" value="Genomic_DNA"/>
</dbReference>
<accession>A0A0D2AUD9</accession>
<dbReference type="GeneID" id="27338138"/>
<dbReference type="VEuPathDB" id="FungiDB:PV08_11055"/>